<feature type="compositionally biased region" description="Basic and acidic residues" evidence="1">
    <location>
        <begin position="388"/>
        <end position="399"/>
    </location>
</feature>
<reference evidence="2" key="1">
    <citation type="submission" date="2023-01" db="EMBL/GenBank/DDBJ databases">
        <title>Genome assembly of the deep-sea coral Lophelia pertusa.</title>
        <authorList>
            <person name="Herrera S."/>
            <person name="Cordes E."/>
        </authorList>
    </citation>
    <scope>NUCLEOTIDE SEQUENCE</scope>
    <source>
        <strain evidence="2">USNM1676648</strain>
        <tissue evidence="2">Polyp</tissue>
    </source>
</reference>
<dbReference type="Proteomes" id="UP001163046">
    <property type="component" value="Unassembled WGS sequence"/>
</dbReference>
<evidence type="ECO:0000313" key="3">
    <source>
        <dbReference type="Proteomes" id="UP001163046"/>
    </source>
</evidence>
<feature type="compositionally biased region" description="Low complexity" evidence="1">
    <location>
        <begin position="186"/>
        <end position="197"/>
    </location>
</feature>
<comment type="caution">
    <text evidence="2">The sequence shown here is derived from an EMBL/GenBank/DDBJ whole genome shotgun (WGS) entry which is preliminary data.</text>
</comment>
<feature type="region of interest" description="Disordered" evidence="1">
    <location>
        <begin position="384"/>
        <end position="425"/>
    </location>
</feature>
<feature type="compositionally biased region" description="Basic and acidic residues" evidence="1">
    <location>
        <begin position="299"/>
        <end position="308"/>
    </location>
</feature>
<accession>A0A9W9ZJQ1</accession>
<proteinExistence type="predicted"/>
<feature type="compositionally biased region" description="Basic and acidic residues" evidence="1">
    <location>
        <begin position="76"/>
        <end position="85"/>
    </location>
</feature>
<dbReference type="AlphaFoldDB" id="A0A9W9ZJQ1"/>
<name>A0A9W9ZJQ1_9CNID</name>
<feature type="compositionally biased region" description="Polar residues" evidence="1">
    <location>
        <begin position="282"/>
        <end position="298"/>
    </location>
</feature>
<feature type="region of interest" description="Disordered" evidence="1">
    <location>
        <begin position="65"/>
        <end position="311"/>
    </location>
</feature>
<evidence type="ECO:0008006" key="4">
    <source>
        <dbReference type="Google" id="ProtNLM"/>
    </source>
</evidence>
<keyword evidence="3" id="KW-1185">Reference proteome</keyword>
<feature type="compositionally biased region" description="Basic and acidic residues" evidence="1">
    <location>
        <begin position="258"/>
        <end position="269"/>
    </location>
</feature>
<evidence type="ECO:0000256" key="1">
    <source>
        <dbReference type="SAM" id="MobiDB-lite"/>
    </source>
</evidence>
<feature type="compositionally biased region" description="Polar residues" evidence="1">
    <location>
        <begin position="237"/>
        <end position="251"/>
    </location>
</feature>
<sequence>MDEDDLPLTKYLLQFNEEEHWDSEEEFSVEGESVEDDSCGLGWAMEPIDFDTEIFVDDVEFTQDKTDISNTEEEVKEVAPIEEKSSSVGKVTKMAISEEELVHDDGKKQELKKKNTKVKSHAAVDSVPSGEQSAITKPESKAAVKNVTISTNEFQKPTNTAKSHHRAKVDSVHSGETPAITKPESKVTVKTVTISTKELQKPTNTAKSHHHAKVDSVPSGEKPAKTTPDSKVAVKNVTISTKKLQKPTNTAKSHHHAKVDSVHSGEKPAKTTPDSKVAVKNVTISTKKLQKPTNTAKSQAEKAKDQRERKKKYVQELQGTIEELQRDKAGLQQVTTQLSDTIEGLRDEIRYLKGVITNQSELARILRGVANTPGISLSCNVLQNNEGNDGKTNKRKYDDPATDSGKKGVNVRQENSKKRKLDKNANSEVDTIDAGVCVHVQSGKVSLEFCAECSKKANSIIN</sequence>
<dbReference type="CDD" id="cd14688">
    <property type="entry name" value="bZIP_YAP"/>
    <property type="match status" value="1"/>
</dbReference>
<evidence type="ECO:0000313" key="2">
    <source>
        <dbReference type="EMBL" id="KAJ7382685.1"/>
    </source>
</evidence>
<organism evidence="2 3">
    <name type="scientific">Desmophyllum pertusum</name>
    <dbReference type="NCBI Taxonomy" id="174260"/>
    <lineage>
        <taxon>Eukaryota</taxon>
        <taxon>Metazoa</taxon>
        <taxon>Cnidaria</taxon>
        <taxon>Anthozoa</taxon>
        <taxon>Hexacorallia</taxon>
        <taxon>Scleractinia</taxon>
        <taxon>Caryophylliina</taxon>
        <taxon>Caryophylliidae</taxon>
        <taxon>Desmophyllum</taxon>
    </lineage>
</organism>
<gene>
    <name evidence="2" type="ORF">OS493_033477</name>
</gene>
<dbReference type="Gene3D" id="1.20.5.1160">
    <property type="entry name" value="Vasodilator-stimulated phosphoprotein"/>
    <property type="match status" value="1"/>
</dbReference>
<feature type="compositionally biased region" description="Basic and acidic residues" evidence="1">
    <location>
        <begin position="103"/>
        <end position="113"/>
    </location>
</feature>
<feature type="compositionally biased region" description="Polar residues" evidence="1">
    <location>
        <begin position="147"/>
        <end position="161"/>
    </location>
</feature>
<dbReference type="EMBL" id="MU825917">
    <property type="protein sequence ID" value="KAJ7382685.1"/>
    <property type="molecule type" value="Genomic_DNA"/>
</dbReference>
<protein>
    <recommendedName>
        <fullName evidence="4">BZIP domain-containing protein</fullName>
    </recommendedName>
</protein>
<dbReference type="OrthoDB" id="5977784at2759"/>